<evidence type="ECO:0000256" key="1">
    <source>
        <dbReference type="SAM" id="MobiDB-lite"/>
    </source>
</evidence>
<reference evidence="3" key="1">
    <citation type="journal article" date="2019" name="Int. J. Syst. Evol. Microbiol.">
        <title>The Global Catalogue of Microorganisms (GCM) 10K type strain sequencing project: providing services to taxonomists for standard genome sequencing and annotation.</title>
        <authorList>
            <consortium name="The Broad Institute Genomics Platform"/>
            <consortium name="The Broad Institute Genome Sequencing Center for Infectious Disease"/>
            <person name="Wu L."/>
            <person name="Ma J."/>
        </authorList>
    </citation>
    <scope>NUCLEOTIDE SEQUENCE [LARGE SCALE GENOMIC DNA]</scope>
    <source>
        <strain evidence="3">JCM 32105</strain>
    </source>
</reference>
<comment type="caution">
    <text evidence="2">The sequence shown here is derived from an EMBL/GenBank/DDBJ whole genome shotgun (WGS) entry which is preliminary data.</text>
</comment>
<proteinExistence type="predicted"/>
<accession>A0ABP8NLC0</accession>
<organism evidence="2 3">
    <name type="scientific">Nemorincola caseinilytica</name>
    <dbReference type="NCBI Taxonomy" id="2054315"/>
    <lineage>
        <taxon>Bacteria</taxon>
        <taxon>Pseudomonadati</taxon>
        <taxon>Bacteroidota</taxon>
        <taxon>Chitinophagia</taxon>
        <taxon>Chitinophagales</taxon>
        <taxon>Chitinophagaceae</taxon>
        <taxon>Nemorincola</taxon>
    </lineage>
</organism>
<keyword evidence="3" id="KW-1185">Reference proteome</keyword>
<dbReference type="EMBL" id="BAABFA010000019">
    <property type="protein sequence ID" value="GAA4468834.1"/>
    <property type="molecule type" value="Genomic_DNA"/>
</dbReference>
<dbReference type="Proteomes" id="UP001500067">
    <property type="component" value="Unassembled WGS sequence"/>
</dbReference>
<name>A0ABP8NLC0_9BACT</name>
<protein>
    <submittedName>
        <fullName evidence="2">Uncharacterized protein</fullName>
    </submittedName>
</protein>
<feature type="region of interest" description="Disordered" evidence="1">
    <location>
        <begin position="23"/>
        <end position="50"/>
    </location>
</feature>
<evidence type="ECO:0000313" key="3">
    <source>
        <dbReference type="Proteomes" id="UP001500067"/>
    </source>
</evidence>
<gene>
    <name evidence="2" type="ORF">GCM10023093_27200</name>
</gene>
<sequence>MVLLLCTTCDSYAQVRVKRARNRFADDRPRKIHPRNPERDKPRKKRQKDATTYVNAAIPDPHSSLDDIFYVKWKPARKLTYDDFVSNKNLYNKFLPARDSDLAKVIYPDYRDFYKKLNDRQNPDLKSEDSLQWQARAERLLREKKEIRSEYMFSTTSIDSAGMFPITIDSPAASVVVLSPVIYPLGEDRYYYNITALFSKHDSWMIVRSKDILDHEQIHFDIYEIFARKMRRHVIETIRRNYNAGTMANVADEIAPVFEQLYQQLTDLHLEFDRQTAALTGANSTLVPTNAIWKRAMQQQLAELEKYAIPEATIRLE</sequence>
<evidence type="ECO:0000313" key="2">
    <source>
        <dbReference type="EMBL" id="GAA4468834.1"/>
    </source>
</evidence>
<feature type="compositionally biased region" description="Basic and acidic residues" evidence="1">
    <location>
        <begin position="23"/>
        <end position="41"/>
    </location>
</feature>